<sequence>MPFSPKEIAMQLLKVGSRKVWLDPSKMETIQKTKTREGIRELIAQGLIKRKFTIRGSYKASRGPFLYLKQDPSLSNLNTNNNVIDQ</sequence>
<dbReference type="OrthoDB" id="5407653at2759"/>
<dbReference type="RefSeq" id="XP_004359187.1">
    <property type="nucleotide sequence ID" value="XM_004359130.1"/>
</dbReference>
<evidence type="ECO:0000313" key="6">
    <source>
        <dbReference type="Proteomes" id="UP000007797"/>
    </source>
</evidence>
<dbReference type="OMA" id="VGAKKVW"/>
<dbReference type="GO" id="GO:1990904">
    <property type="term" value="C:ribonucleoprotein complex"/>
    <property type="evidence" value="ECO:0007669"/>
    <property type="project" value="UniProtKB-KW"/>
</dbReference>
<keyword evidence="3" id="KW-0687">Ribonucleoprotein</keyword>
<dbReference type="InterPro" id="IPR015972">
    <property type="entry name" value="Ribosomal_eL19_dom1"/>
</dbReference>
<dbReference type="SUPFAM" id="SSF48140">
    <property type="entry name" value="Ribosomal protein L19 (L19e)"/>
    <property type="match status" value="1"/>
</dbReference>
<dbReference type="GO" id="GO:0006412">
    <property type="term" value="P:translation"/>
    <property type="evidence" value="ECO:0007669"/>
    <property type="project" value="InterPro"/>
</dbReference>
<dbReference type="AlphaFoldDB" id="F4PRJ7"/>
<dbReference type="Gene3D" id="1.10.1650.10">
    <property type="match status" value="1"/>
</dbReference>
<dbReference type="STRING" id="1054147.F4PRJ7"/>
<dbReference type="GO" id="GO:0003735">
    <property type="term" value="F:structural constituent of ribosome"/>
    <property type="evidence" value="ECO:0007669"/>
    <property type="project" value="InterPro"/>
</dbReference>
<organism evidence="5 6">
    <name type="scientific">Cavenderia fasciculata</name>
    <name type="common">Slime mold</name>
    <name type="synonym">Dictyostelium fasciculatum</name>
    <dbReference type="NCBI Taxonomy" id="261658"/>
    <lineage>
        <taxon>Eukaryota</taxon>
        <taxon>Amoebozoa</taxon>
        <taxon>Evosea</taxon>
        <taxon>Eumycetozoa</taxon>
        <taxon>Dictyostelia</taxon>
        <taxon>Acytosteliales</taxon>
        <taxon>Cavenderiaceae</taxon>
        <taxon>Cavenderia</taxon>
    </lineage>
</organism>
<dbReference type="InterPro" id="IPR057259">
    <property type="entry name" value="Ribosomal_L19e"/>
</dbReference>
<dbReference type="EMBL" id="GL883010">
    <property type="protein sequence ID" value="EGG21337.1"/>
    <property type="molecule type" value="Genomic_DNA"/>
</dbReference>
<dbReference type="Pfam" id="PF01280">
    <property type="entry name" value="Ribosomal_L19e"/>
    <property type="match status" value="1"/>
</dbReference>
<gene>
    <name evidence="5" type="ORF">DFA_01218</name>
</gene>
<dbReference type="Proteomes" id="UP000007797">
    <property type="component" value="Unassembled WGS sequence"/>
</dbReference>
<dbReference type="InterPro" id="IPR000196">
    <property type="entry name" value="Ribosomal_eL19_dom"/>
</dbReference>
<evidence type="ECO:0000259" key="4">
    <source>
        <dbReference type="SMART" id="SM01416"/>
    </source>
</evidence>
<evidence type="ECO:0000256" key="3">
    <source>
        <dbReference type="ARBA" id="ARBA00023274"/>
    </source>
</evidence>
<reference evidence="6" key="1">
    <citation type="journal article" date="2011" name="Genome Res.">
        <title>Phylogeny-wide analysis of social amoeba genomes highlights ancient origins for complex intercellular communication.</title>
        <authorList>
            <person name="Heidel A.J."/>
            <person name="Lawal H.M."/>
            <person name="Felder M."/>
            <person name="Schilde C."/>
            <person name="Helps N.R."/>
            <person name="Tunggal B."/>
            <person name="Rivero F."/>
            <person name="John U."/>
            <person name="Schleicher M."/>
            <person name="Eichinger L."/>
            <person name="Platzer M."/>
            <person name="Noegel A.A."/>
            <person name="Schaap P."/>
            <person name="Gloeckner G."/>
        </authorList>
    </citation>
    <scope>NUCLEOTIDE SEQUENCE [LARGE SCALE GENOMIC DNA]</scope>
    <source>
        <strain evidence="6">SH3</strain>
    </source>
</reference>
<feature type="domain" description="Large ribosomal subunit protein eL19" evidence="4">
    <location>
        <begin position="2"/>
        <end position="85"/>
    </location>
</feature>
<dbReference type="SMART" id="SM01416">
    <property type="entry name" value="Ribosomal_L19e"/>
    <property type="match status" value="1"/>
</dbReference>
<dbReference type="InterPro" id="IPR035970">
    <property type="entry name" value="60S_ribosomal_eL19_sf"/>
</dbReference>
<evidence type="ECO:0000256" key="2">
    <source>
        <dbReference type="ARBA" id="ARBA00022980"/>
    </source>
</evidence>
<keyword evidence="6" id="KW-1185">Reference proteome</keyword>
<accession>F4PRJ7</accession>
<keyword evidence="2" id="KW-0689">Ribosomal protein</keyword>
<protein>
    <recommendedName>
        <fullName evidence="4">Large ribosomal subunit protein eL19 domain-containing protein</fullName>
    </recommendedName>
</protein>
<evidence type="ECO:0000313" key="5">
    <source>
        <dbReference type="EMBL" id="EGG21337.1"/>
    </source>
</evidence>
<dbReference type="FunFam" id="1.10.1650.10:FF:000001">
    <property type="entry name" value="Ribosomal protein L19"/>
    <property type="match status" value="1"/>
</dbReference>
<evidence type="ECO:0000256" key="1">
    <source>
        <dbReference type="ARBA" id="ARBA00011082"/>
    </source>
</evidence>
<dbReference type="KEGG" id="dfa:DFA_01218"/>
<dbReference type="GO" id="GO:0005840">
    <property type="term" value="C:ribosome"/>
    <property type="evidence" value="ECO:0007669"/>
    <property type="project" value="UniProtKB-KW"/>
</dbReference>
<proteinExistence type="inferred from homology"/>
<dbReference type="GeneID" id="14873578"/>
<name>F4PRJ7_CACFS</name>
<comment type="similarity">
    <text evidence="1">Belongs to the eukaryotic ribosomal protein eL19 family.</text>
</comment>